<dbReference type="GeneID" id="85309450"/>
<proteinExistence type="predicted"/>
<feature type="region of interest" description="Disordered" evidence="1">
    <location>
        <begin position="333"/>
        <end position="357"/>
    </location>
</feature>
<protein>
    <recommendedName>
        <fullName evidence="5">Apple domain-containing protein</fullName>
    </recommendedName>
</protein>
<evidence type="ECO:0008006" key="5">
    <source>
        <dbReference type="Google" id="ProtNLM"/>
    </source>
</evidence>
<dbReference type="EMBL" id="MU839029">
    <property type="protein sequence ID" value="KAK1763282.1"/>
    <property type="molecule type" value="Genomic_DNA"/>
</dbReference>
<keyword evidence="2" id="KW-0732">Signal</keyword>
<name>A0AAJ0BUH3_9PEZI</name>
<dbReference type="RefSeq" id="XP_060279495.1">
    <property type="nucleotide sequence ID" value="XM_060426263.1"/>
</dbReference>
<gene>
    <name evidence="3" type="ORF">QBC33DRAFT_518873</name>
</gene>
<feature type="region of interest" description="Disordered" evidence="1">
    <location>
        <begin position="27"/>
        <end position="99"/>
    </location>
</feature>
<accession>A0AAJ0BUH3</accession>
<keyword evidence="4" id="KW-1185">Reference proteome</keyword>
<comment type="caution">
    <text evidence="3">The sequence shown here is derived from an EMBL/GenBank/DDBJ whole genome shotgun (WGS) entry which is preliminary data.</text>
</comment>
<evidence type="ECO:0000313" key="4">
    <source>
        <dbReference type="Proteomes" id="UP001244011"/>
    </source>
</evidence>
<evidence type="ECO:0000313" key="3">
    <source>
        <dbReference type="EMBL" id="KAK1763282.1"/>
    </source>
</evidence>
<dbReference type="Proteomes" id="UP001244011">
    <property type="component" value="Unassembled WGS sequence"/>
</dbReference>
<evidence type="ECO:0000256" key="1">
    <source>
        <dbReference type="SAM" id="MobiDB-lite"/>
    </source>
</evidence>
<reference evidence="3" key="1">
    <citation type="submission" date="2023-06" db="EMBL/GenBank/DDBJ databases">
        <title>Genome-scale phylogeny and comparative genomics of the fungal order Sordariales.</title>
        <authorList>
            <consortium name="Lawrence Berkeley National Laboratory"/>
            <person name="Hensen N."/>
            <person name="Bonometti L."/>
            <person name="Westerberg I."/>
            <person name="Brannstrom I.O."/>
            <person name="Guillou S."/>
            <person name="Cros-Aarteil S."/>
            <person name="Calhoun S."/>
            <person name="Haridas S."/>
            <person name="Kuo A."/>
            <person name="Mondo S."/>
            <person name="Pangilinan J."/>
            <person name="Riley R."/>
            <person name="Labutti K."/>
            <person name="Andreopoulos B."/>
            <person name="Lipzen A."/>
            <person name="Chen C."/>
            <person name="Yanf M."/>
            <person name="Daum C."/>
            <person name="Ng V."/>
            <person name="Clum A."/>
            <person name="Steindorff A."/>
            <person name="Ohm R."/>
            <person name="Martin F."/>
            <person name="Silar P."/>
            <person name="Natvig D."/>
            <person name="Lalanne C."/>
            <person name="Gautier V."/>
            <person name="Ament-Velasquez S.L."/>
            <person name="Kruys A."/>
            <person name="Hutchinson M.I."/>
            <person name="Powell A.J."/>
            <person name="Barry K."/>
            <person name="Miller A.N."/>
            <person name="Grigoriev I.V."/>
            <person name="Debuchy R."/>
            <person name="Gladieux P."/>
            <person name="Thoren M.H."/>
            <person name="Johannesson H."/>
        </authorList>
    </citation>
    <scope>NUCLEOTIDE SEQUENCE</scope>
    <source>
        <strain evidence="3">8032-3</strain>
    </source>
</reference>
<evidence type="ECO:0000256" key="2">
    <source>
        <dbReference type="SAM" id="SignalP"/>
    </source>
</evidence>
<organism evidence="3 4">
    <name type="scientific">Phialemonium atrogriseum</name>
    <dbReference type="NCBI Taxonomy" id="1093897"/>
    <lineage>
        <taxon>Eukaryota</taxon>
        <taxon>Fungi</taxon>
        <taxon>Dikarya</taxon>
        <taxon>Ascomycota</taxon>
        <taxon>Pezizomycotina</taxon>
        <taxon>Sordariomycetes</taxon>
        <taxon>Sordariomycetidae</taxon>
        <taxon>Cephalothecales</taxon>
        <taxon>Cephalothecaceae</taxon>
        <taxon>Phialemonium</taxon>
    </lineage>
</organism>
<feature type="signal peptide" evidence="2">
    <location>
        <begin position="1"/>
        <end position="24"/>
    </location>
</feature>
<dbReference type="AlphaFoldDB" id="A0AAJ0BUH3"/>
<sequence length="357" mass="36620">MKINFRTSPLLAFTLSGFLGLALSDGPQNPFGSADDASLNGAGASGSQNPFGDNTAGGSGGGSQNPFDPPNGGGAGGGSQNPSDPSNGAGPLIDGEGCPATRAAPPTSALVYANSPICPSGDGKLYQTADGATFFIQCCTHGAASVIKTFIATDFRECMNECSKTDTCNSVQFIAHARNADPYHECKLSHEGGFSSIVCGAEDMHSYAFLIDPPPIEALDSATILCSTECPYADGQQFVTSVGEAFRMDCSKRHGTKVIYRDRQDSYKNCIEACGKLLPCKSVDYDIHRKICYYGTHLGEPSIEAPGFASARSMGCAGACGGGGCGGCGGGGSNDPQAPPPAQDTSPFPQDGYLGIP</sequence>
<feature type="chain" id="PRO_5042580494" description="Apple domain-containing protein" evidence="2">
    <location>
        <begin position="25"/>
        <end position="357"/>
    </location>
</feature>